<keyword evidence="3" id="KW-0411">Iron-sulfur</keyword>
<gene>
    <name evidence="7" type="ORF">SAMN05421797_1011694</name>
</gene>
<dbReference type="Gene3D" id="3.40.1060.10">
    <property type="entry name" value="Aconitase, Domain 2"/>
    <property type="match status" value="1"/>
</dbReference>
<evidence type="ECO:0000259" key="4">
    <source>
        <dbReference type="Pfam" id="PF00330"/>
    </source>
</evidence>
<dbReference type="InterPro" id="IPR015928">
    <property type="entry name" value="Aconitase/3IPM_dehydase_swvl"/>
</dbReference>
<evidence type="ECO:0000259" key="6">
    <source>
        <dbReference type="Pfam" id="PF11791"/>
    </source>
</evidence>
<dbReference type="SUPFAM" id="SSF53732">
    <property type="entry name" value="Aconitase iron-sulfur domain"/>
    <property type="match status" value="1"/>
</dbReference>
<protein>
    <submittedName>
        <fullName evidence="7">Aconitase</fullName>
    </submittedName>
</protein>
<dbReference type="InterPro" id="IPR036008">
    <property type="entry name" value="Aconitase_4Fe-4S_dom"/>
</dbReference>
<dbReference type="Gene3D" id="3.30.499.10">
    <property type="entry name" value="Aconitase, domain 3"/>
    <property type="match status" value="2"/>
</dbReference>
<sequence>MSIYKDYLKEIEERKSQGLHPKPIDGAELLSKIIEQIKDVDHEYREESLNFFIYNVLPGTTSAAVVKAKFLKDIILGESVVKEISTTFAFEQLSHMKGGPSVKVLLDIALGSDEILAKQAAEVLKTQVFLYEADTSRLEEALKSGNVIAKDIIESYAKAEFFTKLPEVEEEIEVVTYIAGVGDISTDLLSPGGDAHSRSDRELHGQCMFEHNKDMQQELLALKEQHPDKRVMLIAEKGTMGVGSSRMSGVNNVALWTGISSSPYVPFINIAPVIAGTNGIAPIFLTTVGVTGGIGLDLKNWVKQKDEAGNTIVDEDGEPILKQMYSVATGTVLTINTKEKKLYHGKVELKDISAAFTPQKMEFMKAGGSYAVVFGKKLQTFACKTLGIDVPQVYATSKEVSIEGQGLTAVEKIFNRNAVGTSGATLHAGSYVRAEVNIVGSQDTTGLMTSQELEMMAATVISPIVDGAYQSGCHTASVWDDKSKANIPRLMSFMNDFGLITGRDPKGKYFPMTDVIHKVLNDITVGDWDIIIGGDSHTRMSKGVAFGADSGTVALALATGEASMPIPESVKVTFKGQMKSYMDFRDVVHATQQQMLQQFGGENVFQGRVIEVHIGTLTSDEAFTFTDWTAEMKAKASICISEDDTLIESLEIAKGRIQIMIEKGMDNAKGVLQGLVDKADTRITELKTGIKPSLRPDADAVYHAEVIIDLDEIAEPMIADPDVNNEDVSKRYTHDNIRPLSYYGGTKKVDLGFVGSCMVHKGDMKILAQMLKNVEAQNGKVEFKAPLVVAPPTYNIVDELKKEGDWDVLVKYSGFEFDDSAPKGLARTKYENMLYLERPGCNLCMGNQEKAEPGDTVMATSTRLFQGRVVKDTGEKKGESLLSSTPVVVLSTILGRTPTMAEYEAAVDGIVLTKFKPSTKQLVR</sequence>
<dbReference type="InterPro" id="IPR036288">
    <property type="entry name" value="Aconitase_B_HEAT-like_dom_sf"/>
</dbReference>
<dbReference type="InterPro" id="IPR001030">
    <property type="entry name" value="Acoase/IPM_deHydtase_lsu_aba"/>
</dbReference>
<dbReference type="GO" id="GO:0019629">
    <property type="term" value="P:propionate catabolic process, 2-methylcitrate cycle"/>
    <property type="evidence" value="ECO:0007669"/>
    <property type="project" value="TreeGrafter"/>
</dbReference>
<evidence type="ECO:0000259" key="5">
    <source>
        <dbReference type="Pfam" id="PF06434"/>
    </source>
</evidence>
<dbReference type="OrthoDB" id="9758061at2"/>
<dbReference type="GO" id="GO:0006099">
    <property type="term" value="P:tricarboxylic acid cycle"/>
    <property type="evidence" value="ECO:0007669"/>
    <property type="project" value="InterPro"/>
</dbReference>
<dbReference type="Pfam" id="PF06434">
    <property type="entry name" value="Aconitase_2_N"/>
    <property type="match status" value="1"/>
</dbReference>
<keyword evidence="1" id="KW-0479">Metal-binding</keyword>
<dbReference type="GO" id="GO:0005829">
    <property type="term" value="C:cytosol"/>
    <property type="evidence" value="ECO:0007669"/>
    <property type="project" value="TreeGrafter"/>
</dbReference>
<dbReference type="InterPro" id="IPR050926">
    <property type="entry name" value="Aconitase/IPM_isomerase"/>
</dbReference>
<dbReference type="Pfam" id="PF00330">
    <property type="entry name" value="Aconitase"/>
    <property type="match status" value="1"/>
</dbReference>
<dbReference type="InterPro" id="IPR015929">
    <property type="entry name" value="Aconitase_B_swivel"/>
</dbReference>
<feature type="domain" description="Aconitase B swivel" evidence="5">
    <location>
        <begin position="181"/>
        <end position="407"/>
    </location>
</feature>
<evidence type="ECO:0000313" key="8">
    <source>
        <dbReference type="Proteomes" id="UP000186953"/>
    </source>
</evidence>
<evidence type="ECO:0000256" key="2">
    <source>
        <dbReference type="ARBA" id="ARBA00023004"/>
    </source>
</evidence>
<dbReference type="AlphaFoldDB" id="A0A1N6SJR7"/>
<keyword evidence="8" id="KW-1185">Reference proteome</keyword>
<accession>A0A1N6SJR7</accession>
<dbReference type="Gene3D" id="1.25.40.310">
    <property type="entry name" value="Aconitate B, HEAT-like domain"/>
    <property type="match status" value="1"/>
</dbReference>
<proteinExistence type="predicted"/>
<evidence type="ECO:0000256" key="1">
    <source>
        <dbReference type="ARBA" id="ARBA00022723"/>
    </source>
</evidence>
<reference evidence="8" key="1">
    <citation type="submission" date="2017-01" db="EMBL/GenBank/DDBJ databases">
        <authorList>
            <person name="Varghese N."/>
            <person name="Submissions S."/>
        </authorList>
    </citation>
    <scope>NUCLEOTIDE SEQUENCE [LARGE SCALE GENOMIC DNA]</scope>
    <source>
        <strain evidence="8">DSM 15366</strain>
    </source>
</reference>
<dbReference type="InterPro" id="IPR015932">
    <property type="entry name" value="Aconitase_dom2"/>
</dbReference>
<feature type="domain" description="Aconitase/3-isopropylmalate dehydratase large subunit alpha/beta/alpha" evidence="4">
    <location>
        <begin position="411"/>
        <end position="895"/>
    </location>
</feature>
<dbReference type="PANTHER" id="PTHR43160">
    <property type="entry name" value="ACONITATE HYDRATASE B"/>
    <property type="match status" value="1"/>
</dbReference>
<dbReference type="Proteomes" id="UP000186953">
    <property type="component" value="Unassembled WGS sequence"/>
</dbReference>
<dbReference type="GO" id="GO:0046872">
    <property type="term" value="F:metal ion binding"/>
    <property type="evidence" value="ECO:0007669"/>
    <property type="project" value="UniProtKB-KW"/>
</dbReference>
<dbReference type="Pfam" id="PF11791">
    <property type="entry name" value="Aconitase_B_N"/>
    <property type="match status" value="1"/>
</dbReference>
<dbReference type="SUPFAM" id="SSF52016">
    <property type="entry name" value="LeuD/IlvD-like"/>
    <property type="match status" value="1"/>
</dbReference>
<dbReference type="GO" id="GO:0003994">
    <property type="term" value="F:aconitate hydratase activity"/>
    <property type="evidence" value="ECO:0007669"/>
    <property type="project" value="InterPro"/>
</dbReference>
<dbReference type="RefSeq" id="WP_076547861.1">
    <property type="nucleotide sequence ID" value="NZ_FTMA01000001.1"/>
</dbReference>
<dbReference type="PANTHER" id="PTHR43160:SF4">
    <property type="entry name" value="ACONITATE HYDRATASE B"/>
    <property type="match status" value="1"/>
</dbReference>
<dbReference type="InterPro" id="IPR015933">
    <property type="entry name" value="Aconitase_B_HEAT-like_dom"/>
</dbReference>
<dbReference type="EMBL" id="FTMA01000001">
    <property type="protein sequence ID" value="SIQ41309.1"/>
    <property type="molecule type" value="Genomic_DNA"/>
</dbReference>
<name>A0A1N6SJR7_9FLAO</name>
<keyword evidence="2" id="KW-0408">Iron</keyword>
<dbReference type="NCBIfam" id="NF006690">
    <property type="entry name" value="PRK09238.1"/>
    <property type="match status" value="1"/>
</dbReference>
<evidence type="ECO:0000256" key="3">
    <source>
        <dbReference type="ARBA" id="ARBA00023014"/>
    </source>
</evidence>
<evidence type="ECO:0000313" key="7">
    <source>
        <dbReference type="EMBL" id="SIQ41309.1"/>
    </source>
</evidence>
<organism evidence="7 8">
    <name type="scientific">Maribacter ulvicola</name>
    <dbReference type="NCBI Taxonomy" id="228959"/>
    <lineage>
        <taxon>Bacteria</taxon>
        <taxon>Pseudomonadati</taxon>
        <taxon>Bacteroidota</taxon>
        <taxon>Flavobacteriia</taxon>
        <taxon>Flavobacteriales</taxon>
        <taxon>Flavobacteriaceae</taxon>
        <taxon>Maribacter</taxon>
    </lineage>
</organism>
<dbReference type="InterPro" id="IPR015931">
    <property type="entry name" value="Acnase/IPM_dHydase_lsu_aba_1/3"/>
</dbReference>
<dbReference type="Gene3D" id="3.20.19.10">
    <property type="entry name" value="Aconitase, domain 4"/>
    <property type="match status" value="1"/>
</dbReference>
<dbReference type="GO" id="GO:0051539">
    <property type="term" value="F:4 iron, 4 sulfur cluster binding"/>
    <property type="evidence" value="ECO:0007669"/>
    <property type="project" value="TreeGrafter"/>
</dbReference>
<feature type="domain" description="Aconitase B HEAT-like" evidence="6">
    <location>
        <begin position="6"/>
        <end position="162"/>
    </location>
</feature>
<dbReference type="SUPFAM" id="SSF74778">
    <property type="entry name" value="Aconitase B, N-terminal domain"/>
    <property type="match status" value="1"/>
</dbReference>
<dbReference type="STRING" id="228959.SAMN05421797_1011694"/>
<dbReference type="GO" id="GO:0047456">
    <property type="term" value="F:2-methylisocitrate dehydratase activity"/>
    <property type="evidence" value="ECO:0007669"/>
    <property type="project" value="TreeGrafter"/>
</dbReference>